<evidence type="ECO:0000313" key="7">
    <source>
        <dbReference type="Proteomes" id="UP000192247"/>
    </source>
</evidence>
<keyword evidence="4" id="KW-0802">TPR repeat</keyword>
<evidence type="ECO:0000256" key="4">
    <source>
        <dbReference type="ARBA" id="ARBA00022803"/>
    </source>
</evidence>
<proteinExistence type="predicted"/>
<accession>A0A1V9XH00</accession>
<protein>
    <submittedName>
        <fullName evidence="6">Regulator of microtubule dynamics protein 2-like</fullName>
    </submittedName>
</protein>
<evidence type="ECO:0000256" key="1">
    <source>
        <dbReference type="ARBA" id="ARBA00004245"/>
    </source>
</evidence>
<evidence type="ECO:0000256" key="3">
    <source>
        <dbReference type="ARBA" id="ARBA00022737"/>
    </source>
</evidence>
<dbReference type="Proteomes" id="UP000192247">
    <property type="component" value="Unassembled WGS sequence"/>
</dbReference>
<dbReference type="EMBL" id="MNPL01011349">
    <property type="protein sequence ID" value="OQR72642.1"/>
    <property type="molecule type" value="Genomic_DNA"/>
</dbReference>
<name>A0A1V9XH00_9ACAR</name>
<gene>
    <name evidence="6" type="ORF">BIW11_10256</name>
</gene>
<dbReference type="PANTHER" id="PTHR16056:SF16">
    <property type="entry name" value="REGULATOR OF MICROTUBULE DYNAMICS PROTEIN 1"/>
    <property type="match status" value="1"/>
</dbReference>
<evidence type="ECO:0000256" key="5">
    <source>
        <dbReference type="ARBA" id="ARBA00023212"/>
    </source>
</evidence>
<dbReference type="InterPro" id="IPR049039">
    <property type="entry name" value="RMD1-3_a_helical_rpt"/>
</dbReference>
<keyword evidence="5" id="KW-0206">Cytoskeleton</keyword>
<dbReference type="AlphaFoldDB" id="A0A1V9XH00"/>
<dbReference type="PANTHER" id="PTHR16056">
    <property type="entry name" value="REGULATOR OF MICROTUBULE DYNAMICS PROTEIN"/>
    <property type="match status" value="1"/>
</dbReference>
<comment type="caution">
    <text evidence="6">The sequence shown here is derived from an EMBL/GenBank/DDBJ whole genome shotgun (WGS) entry which is preliminary data.</text>
</comment>
<dbReference type="GO" id="GO:0008017">
    <property type="term" value="F:microtubule binding"/>
    <property type="evidence" value="ECO:0007669"/>
    <property type="project" value="TreeGrafter"/>
</dbReference>
<comment type="subcellular location">
    <subcellularLocation>
        <location evidence="1">Cytoplasm</location>
        <location evidence="1">Cytoskeleton</location>
    </subcellularLocation>
</comment>
<dbReference type="GO" id="GO:0097431">
    <property type="term" value="C:mitotic spindle pole"/>
    <property type="evidence" value="ECO:0007669"/>
    <property type="project" value="TreeGrafter"/>
</dbReference>
<keyword evidence="2" id="KW-0963">Cytoplasm</keyword>
<organism evidence="6 7">
    <name type="scientific">Tropilaelaps mercedesae</name>
    <dbReference type="NCBI Taxonomy" id="418985"/>
    <lineage>
        <taxon>Eukaryota</taxon>
        <taxon>Metazoa</taxon>
        <taxon>Ecdysozoa</taxon>
        <taxon>Arthropoda</taxon>
        <taxon>Chelicerata</taxon>
        <taxon>Arachnida</taxon>
        <taxon>Acari</taxon>
        <taxon>Parasitiformes</taxon>
        <taxon>Mesostigmata</taxon>
        <taxon>Gamasina</taxon>
        <taxon>Dermanyssoidea</taxon>
        <taxon>Laelapidae</taxon>
        <taxon>Tropilaelaps</taxon>
    </lineage>
</organism>
<dbReference type="GO" id="GO:0005737">
    <property type="term" value="C:cytoplasm"/>
    <property type="evidence" value="ECO:0007669"/>
    <property type="project" value="TreeGrafter"/>
</dbReference>
<evidence type="ECO:0000313" key="6">
    <source>
        <dbReference type="EMBL" id="OQR72642.1"/>
    </source>
</evidence>
<dbReference type="STRING" id="418985.A0A1V9XH00"/>
<sequence length="66" mass="7557">MCTYHWHSKCLSLDPENWLAYHVLGNWCYQVASVSWLQKKTAATLFAKPPEASLDDALNAFKKAEQ</sequence>
<evidence type="ECO:0000256" key="2">
    <source>
        <dbReference type="ARBA" id="ARBA00022490"/>
    </source>
</evidence>
<dbReference type="OrthoDB" id="512473at2759"/>
<keyword evidence="7" id="KW-1185">Reference proteome</keyword>
<feature type="non-terminal residue" evidence="6">
    <location>
        <position position="66"/>
    </location>
</feature>
<dbReference type="GO" id="GO:0005876">
    <property type="term" value="C:spindle microtubule"/>
    <property type="evidence" value="ECO:0007669"/>
    <property type="project" value="TreeGrafter"/>
</dbReference>
<dbReference type="InParanoid" id="A0A1V9XH00"/>
<dbReference type="Pfam" id="PF21033">
    <property type="entry name" value="RMD1-3"/>
    <property type="match status" value="1"/>
</dbReference>
<keyword evidence="3" id="KW-0677">Repeat</keyword>
<reference evidence="6 7" key="1">
    <citation type="journal article" date="2017" name="Gigascience">
        <title>Draft genome of the honey bee ectoparasitic mite, Tropilaelaps mercedesae, is shaped by the parasitic life history.</title>
        <authorList>
            <person name="Dong X."/>
            <person name="Armstrong S.D."/>
            <person name="Xia D."/>
            <person name="Makepeace B.L."/>
            <person name="Darby A.C."/>
            <person name="Kadowaki T."/>
        </authorList>
    </citation>
    <scope>NUCLEOTIDE SEQUENCE [LARGE SCALE GENOMIC DNA]</scope>
    <source>
        <strain evidence="6">Wuxi-XJTLU</strain>
    </source>
</reference>